<proteinExistence type="predicted"/>
<dbReference type="EMBL" id="CP016174">
    <property type="protein sequence ID" value="ANN17246.1"/>
    <property type="molecule type" value="Genomic_DNA"/>
</dbReference>
<keyword evidence="3" id="KW-1185">Reference proteome</keyword>
<reference evidence="2 3" key="1">
    <citation type="journal article" date="2015" name="Genome Announc.">
        <title>Draft Genome Sequence of Norvancomycin-Producing Strain Amycolatopsis orientalis CPCC200066.</title>
        <authorList>
            <person name="Lei X."/>
            <person name="Yuan F."/>
            <person name="Shi Y."/>
            <person name="Li X."/>
            <person name="Wang L."/>
            <person name="Hong B."/>
        </authorList>
    </citation>
    <scope>NUCLEOTIDE SEQUENCE [LARGE SCALE GENOMIC DNA]</scope>
    <source>
        <strain evidence="2 3">B-37</strain>
    </source>
</reference>
<sequence>MFAQRDSAMPKTNAAQAGHRLEPSQLGFQSSTVAVVRRPSTMSGQIEAVVVSAPKRRANWRPWM</sequence>
<evidence type="ECO:0000313" key="2">
    <source>
        <dbReference type="EMBL" id="ANN17246.1"/>
    </source>
</evidence>
<dbReference type="Proteomes" id="UP000093695">
    <property type="component" value="Chromosome"/>
</dbReference>
<evidence type="ECO:0000313" key="3">
    <source>
        <dbReference type="Proteomes" id="UP000093695"/>
    </source>
</evidence>
<dbReference type="AlphaFoldDB" id="A0A193BYD1"/>
<accession>A0A193BYD1</accession>
<name>A0A193BYD1_AMYOR</name>
<gene>
    <name evidence="2" type="ORF">SD37_17410</name>
</gene>
<protein>
    <submittedName>
        <fullName evidence="2">Uncharacterized protein</fullName>
    </submittedName>
</protein>
<dbReference type="KEGG" id="aori:SD37_17410"/>
<organism evidence="2 3">
    <name type="scientific">Amycolatopsis orientalis</name>
    <name type="common">Nocardia orientalis</name>
    <dbReference type="NCBI Taxonomy" id="31958"/>
    <lineage>
        <taxon>Bacteria</taxon>
        <taxon>Bacillati</taxon>
        <taxon>Actinomycetota</taxon>
        <taxon>Actinomycetes</taxon>
        <taxon>Pseudonocardiales</taxon>
        <taxon>Pseudonocardiaceae</taxon>
        <taxon>Amycolatopsis</taxon>
    </lineage>
</organism>
<evidence type="ECO:0000256" key="1">
    <source>
        <dbReference type="SAM" id="MobiDB-lite"/>
    </source>
</evidence>
<feature type="region of interest" description="Disordered" evidence="1">
    <location>
        <begin position="1"/>
        <end position="29"/>
    </location>
</feature>